<dbReference type="Gene3D" id="3.40.50.150">
    <property type="entry name" value="Vaccinia Virus protein VP39"/>
    <property type="match status" value="1"/>
</dbReference>
<sequence length="250" mass="27747">MDKWNAALYDSKHQFVSVYGESMLALLKPKAGEFILDVGCGTGDLTAQIAEAGALVMGIDQSAAMIQQAKEKYPEVEFSIGDVRNLDYVGKFDAVFSNAVLHWVKPAEAALKSIYSSLKPGGRFVAEFGGQGNIQSVLAAIQIAFQKLALGDPSEKLSWYFPSLPEYVSLLARQGFNVQYAEIYDRPTPLQGEDGMQQWLKMFCGDLLENLPGAVKEEVLTEMEAALYEDQYQDGHWVLDYRRLRIVASK</sequence>
<protein>
    <submittedName>
        <fullName evidence="4">SAM-dependent methyltransferase</fullName>
    </submittedName>
</protein>
<feature type="domain" description="Methyltransferase" evidence="3">
    <location>
        <begin position="35"/>
        <end position="122"/>
    </location>
</feature>
<evidence type="ECO:0000313" key="4">
    <source>
        <dbReference type="EMBL" id="GIN20586.1"/>
    </source>
</evidence>
<reference evidence="4 5" key="1">
    <citation type="submission" date="2021-03" db="EMBL/GenBank/DDBJ databases">
        <title>Antimicrobial resistance genes in bacteria isolated from Japanese honey, and their potential for conferring macrolide and lincosamide resistance in the American foulbrood pathogen Paenibacillus larvae.</title>
        <authorList>
            <person name="Okamoto M."/>
            <person name="Kumagai M."/>
            <person name="Kanamori H."/>
            <person name="Takamatsu D."/>
        </authorList>
    </citation>
    <scope>NUCLEOTIDE SEQUENCE [LARGE SCALE GENOMIC DNA]</scope>
    <source>
        <strain evidence="4 5">J1TS3</strain>
    </source>
</reference>
<dbReference type="EMBL" id="BOQT01000005">
    <property type="protein sequence ID" value="GIN20586.1"/>
    <property type="molecule type" value="Genomic_DNA"/>
</dbReference>
<dbReference type="GO" id="GO:0032259">
    <property type="term" value="P:methylation"/>
    <property type="evidence" value="ECO:0007669"/>
    <property type="project" value="UniProtKB-KW"/>
</dbReference>
<dbReference type="Proteomes" id="UP000680279">
    <property type="component" value="Unassembled WGS sequence"/>
</dbReference>
<comment type="caution">
    <text evidence="4">The sequence shown here is derived from an EMBL/GenBank/DDBJ whole genome shotgun (WGS) entry which is preliminary data.</text>
</comment>
<dbReference type="GO" id="GO:0008168">
    <property type="term" value="F:methyltransferase activity"/>
    <property type="evidence" value="ECO:0007669"/>
    <property type="project" value="UniProtKB-KW"/>
</dbReference>
<dbReference type="InterPro" id="IPR041698">
    <property type="entry name" value="Methyltransf_25"/>
</dbReference>
<dbReference type="PANTHER" id="PTHR43861:SF1">
    <property type="entry name" value="TRANS-ACONITATE 2-METHYLTRANSFERASE"/>
    <property type="match status" value="1"/>
</dbReference>
<evidence type="ECO:0000313" key="5">
    <source>
        <dbReference type="Proteomes" id="UP000680279"/>
    </source>
</evidence>
<dbReference type="Pfam" id="PF13649">
    <property type="entry name" value="Methyltransf_25"/>
    <property type="match status" value="1"/>
</dbReference>
<keyword evidence="2" id="KW-0808">Transferase</keyword>
<accession>A0ABQ4K6K7</accession>
<proteinExistence type="predicted"/>
<evidence type="ECO:0000256" key="1">
    <source>
        <dbReference type="ARBA" id="ARBA00022603"/>
    </source>
</evidence>
<dbReference type="SUPFAM" id="SSF53335">
    <property type="entry name" value="S-adenosyl-L-methionine-dependent methyltransferases"/>
    <property type="match status" value="1"/>
</dbReference>
<organism evidence="4 5">
    <name type="scientific">Siminovitchia fordii</name>
    <dbReference type="NCBI Taxonomy" id="254759"/>
    <lineage>
        <taxon>Bacteria</taxon>
        <taxon>Bacillati</taxon>
        <taxon>Bacillota</taxon>
        <taxon>Bacilli</taxon>
        <taxon>Bacillales</taxon>
        <taxon>Bacillaceae</taxon>
        <taxon>Siminovitchia</taxon>
    </lineage>
</organism>
<name>A0ABQ4K6K7_9BACI</name>
<dbReference type="PANTHER" id="PTHR43861">
    <property type="entry name" value="TRANS-ACONITATE 2-METHYLTRANSFERASE-RELATED"/>
    <property type="match status" value="1"/>
</dbReference>
<dbReference type="InterPro" id="IPR029063">
    <property type="entry name" value="SAM-dependent_MTases_sf"/>
</dbReference>
<keyword evidence="5" id="KW-1185">Reference proteome</keyword>
<evidence type="ECO:0000256" key="2">
    <source>
        <dbReference type="ARBA" id="ARBA00022679"/>
    </source>
</evidence>
<evidence type="ECO:0000259" key="3">
    <source>
        <dbReference type="Pfam" id="PF13649"/>
    </source>
</evidence>
<keyword evidence="1 4" id="KW-0489">Methyltransferase</keyword>
<gene>
    <name evidence="4" type="ORF">J1TS3_17200</name>
</gene>
<dbReference type="RefSeq" id="WP_212962820.1">
    <property type="nucleotide sequence ID" value="NZ_BOQT01000005.1"/>
</dbReference>
<dbReference type="CDD" id="cd02440">
    <property type="entry name" value="AdoMet_MTases"/>
    <property type="match status" value="1"/>
</dbReference>